<sequence>MNTANTSPATSPVSAPSPWHAGELAMQRAAGVEQRMDAVGRRNLRDHLIEQHRQFYPQLPFVVLGAVDPAGDVWATIRAHKPGFLHAPDAKHLHVALGHDPDDPADAGMHDGAALALLGIELPTRRRNRLNGTVQRNAQDGGVGFDLRVEHSYGNCPQYIFQRDAKFVRDPDQRSDIAPVVSDRLDARARAIVELADSFFVATYVDREDGHRQVDVSHRGGKAGFVRVDSHGVFTVPDFAGNLFFNTLGNMHVNPRAGLVFVDYATGDLLQLTGAAEVLLDSPEIAAFQGAERLWRFTPQRVIYRAGALPLRWTSRANGASPNSALTGDWSETAERMTAQALANAWRPFKVARIADESRTIRSFYLQPADDAGLVRHAAGQHLPIRVTLPGDAKPTIRTYTLSVAPSDGQYRISVKREGRVSGYLHDTLKVGDRIEARAPAGEFTIDARATRPAVLLAAGVGITPLLAMLRHLVYEGLRTRRIRPTWLLYAARHKADRAFDEELQALVRAAGGALTLVKVLSDSADAVSGVDYQALGHIDMAMLGEVLPFNDYDFYLCGPGGFMQSIYDGLRGLNIADARIHAEAFGPAALRRQADPGVQPATPPRAAASVEVPVRFARAAQEVRWTPQASGTLLDLAEASGLAPEFSCRGGSCGTCRTRILEGAVAYPDQPPAAAVGEHEALICCAVPAASDDGSTPALVLDL</sequence>
<dbReference type="Pfam" id="PF00970">
    <property type="entry name" value="FAD_binding_6"/>
    <property type="match status" value="1"/>
</dbReference>
<dbReference type="Proteomes" id="UP000571554">
    <property type="component" value="Unassembled WGS sequence"/>
</dbReference>
<dbReference type="SUPFAM" id="SSF50475">
    <property type="entry name" value="FMN-binding split barrel"/>
    <property type="match status" value="1"/>
</dbReference>
<evidence type="ECO:0000313" key="3">
    <source>
        <dbReference type="EMBL" id="MBB6101884.1"/>
    </source>
</evidence>
<dbReference type="InterPro" id="IPR012349">
    <property type="entry name" value="Split_barrel_FMN-bd"/>
</dbReference>
<dbReference type="RefSeq" id="WP_183723554.1">
    <property type="nucleotide sequence ID" value="NZ_JACHBW010000004.1"/>
</dbReference>
<dbReference type="InterPro" id="IPR036010">
    <property type="entry name" value="2Fe-2S_ferredoxin-like_sf"/>
</dbReference>
<dbReference type="CDD" id="cd00207">
    <property type="entry name" value="fer2"/>
    <property type="match status" value="1"/>
</dbReference>
<name>A0A7W9TV42_9BURK</name>
<feature type="domain" description="2Fe-2S ferredoxin-type" evidence="1">
    <location>
        <begin position="611"/>
        <end position="704"/>
    </location>
</feature>
<dbReference type="PANTHER" id="PTHR42815">
    <property type="entry name" value="FAD-BINDING, PUTATIVE (AFU_ORTHOLOGUE AFUA_6G07600)-RELATED"/>
    <property type="match status" value="1"/>
</dbReference>
<evidence type="ECO:0008006" key="5">
    <source>
        <dbReference type="Google" id="ProtNLM"/>
    </source>
</evidence>
<dbReference type="PROSITE" id="PS00197">
    <property type="entry name" value="2FE2S_FER_1"/>
    <property type="match status" value="1"/>
</dbReference>
<dbReference type="SUPFAM" id="SSF52343">
    <property type="entry name" value="Ferredoxin reductase-like, C-terminal NADP-linked domain"/>
    <property type="match status" value="1"/>
</dbReference>
<dbReference type="Gene3D" id="2.40.30.10">
    <property type="entry name" value="Translation factors"/>
    <property type="match status" value="1"/>
</dbReference>
<dbReference type="PRINTS" id="PR00410">
    <property type="entry name" value="PHEHYDRXLASE"/>
</dbReference>
<dbReference type="InterPro" id="IPR017927">
    <property type="entry name" value="FAD-bd_FR_type"/>
</dbReference>
<keyword evidence="4" id="KW-1185">Reference proteome</keyword>
<dbReference type="InterPro" id="IPR012675">
    <property type="entry name" value="Beta-grasp_dom_sf"/>
</dbReference>
<gene>
    <name evidence="3" type="ORF">F4827_001732</name>
</gene>
<dbReference type="InterPro" id="IPR017938">
    <property type="entry name" value="Riboflavin_synthase-like_b-brl"/>
</dbReference>
<dbReference type="Pfam" id="PF00111">
    <property type="entry name" value="Fer2"/>
    <property type="match status" value="1"/>
</dbReference>
<dbReference type="InterPro" id="IPR001041">
    <property type="entry name" value="2Fe-2S_ferredoxin-type"/>
</dbReference>
<dbReference type="PROSITE" id="PS51085">
    <property type="entry name" value="2FE2S_FER_2"/>
    <property type="match status" value="1"/>
</dbReference>
<dbReference type="AlphaFoldDB" id="A0A7W9TV42"/>
<dbReference type="PANTHER" id="PTHR42815:SF2">
    <property type="entry name" value="FAD-BINDING, PUTATIVE (AFU_ORTHOLOGUE AFUA_6G07600)-RELATED"/>
    <property type="match status" value="1"/>
</dbReference>
<dbReference type="CDD" id="cd06184">
    <property type="entry name" value="flavohem_like_fad_nad_binding"/>
    <property type="match status" value="1"/>
</dbReference>
<evidence type="ECO:0000259" key="2">
    <source>
        <dbReference type="PROSITE" id="PS51384"/>
    </source>
</evidence>
<dbReference type="PROSITE" id="PS51384">
    <property type="entry name" value="FAD_FR"/>
    <property type="match status" value="1"/>
</dbReference>
<dbReference type="EMBL" id="JACHBW010000004">
    <property type="protein sequence ID" value="MBB6101884.1"/>
    <property type="molecule type" value="Genomic_DNA"/>
</dbReference>
<protein>
    <recommendedName>
        <fullName evidence="5">FAD-binding oxidoreductase</fullName>
    </recommendedName>
</protein>
<organism evidence="3 4">
    <name type="scientific">Paraburkholderia bannensis</name>
    <dbReference type="NCBI Taxonomy" id="765414"/>
    <lineage>
        <taxon>Bacteria</taxon>
        <taxon>Pseudomonadati</taxon>
        <taxon>Pseudomonadota</taxon>
        <taxon>Betaproteobacteria</taxon>
        <taxon>Burkholderiales</taxon>
        <taxon>Burkholderiaceae</taxon>
        <taxon>Paraburkholderia</taxon>
    </lineage>
</organism>
<dbReference type="InterPro" id="IPR039261">
    <property type="entry name" value="FNR_nucleotide-bd"/>
</dbReference>
<dbReference type="Gene3D" id="3.40.50.80">
    <property type="entry name" value="Nucleotide-binding domain of ferredoxin-NADP reductase (FNR) module"/>
    <property type="match status" value="1"/>
</dbReference>
<dbReference type="SUPFAM" id="SSF63380">
    <property type="entry name" value="Riboflavin synthase domain-like"/>
    <property type="match status" value="1"/>
</dbReference>
<dbReference type="SUPFAM" id="SSF54292">
    <property type="entry name" value="2Fe-2S ferredoxin-like"/>
    <property type="match status" value="1"/>
</dbReference>
<evidence type="ECO:0000259" key="1">
    <source>
        <dbReference type="PROSITE" id="PS51085"/>
    </source>
</evidence>
<dbReference type="InterPro" id="IPR001433">
    <property type="entry name" value="OxRdtase_FAD/NAD-bd"/>
</dbReference>
<reference evidence="3 4" key="1">
    <citation type="submission" date="2020-08" db="EMBL/GenBank/DDBJ databases">
        <title>Above-ground endophytic microbial communities from plants in different locations in the United States.</title>
        <authorList>
            <person name="Frank C."/>
        </authorList>
    </citation>
    <scope>NUCLEOTIDE SEQUENCE [LARGE SCALE GENOMIC DNA]</scope>
    <source>
        <strain evidence="3 4">WP4_2_2</strain>
    </source>
</reference>
<comment type="caution">
    <text evidence="3">The sequence shown here is derived from an EMBL/GenBank/DDBJ whole genome shotgun (WGS) entry which is preliminary data.</text>
</comment>
<dbReference type="InterPro" id="IPR008333">
    <property type="entry name" value="Cbr1-like_FAD-bd_dom"/>
</dbReference>
<evidence type="ECO:0000313" key="4">
    <source>
        <dbReference type="Proteomes" id="UP000571554"/>
    </source>
</evidence>
<dbReference type="Gene3D" id="2.30.110.10">
    <property type="entry name" value="Electron Transport, Fmn-binding Protein, Chain A"/>
    <property type="match status" value="1"/>
</dbReference>
<dbReference type="Gene3D" id="3.10.20.30">
    <property type="match status" value="1"/>
</dbReference>
<dbReference type="GO" id="GO:0016491">
    <property type="term" value="F:oxidoreductase activity"/>
    <property type="evidence" value="ECO:0007669"/>
    <property type="project" value="InterPro"/>
</dbReference>
<accession>A0A7W9TV42</accession>
<dbReference type="InterPro" id="IPR006058">
    <property type="entry name" value="2Fe2S_fd_BS"/>
</dbReference>
<dbReference type="Pfam" id="PF00175">
    <property type="entry name" value="NAD_binding_1"/>
    <property type="match status" value="1"/>
</dbReference>
<feature type="domain" description="FAD-binding FR-type" evidence="2">
    <location>
        <begin position="344"/>
        <end position="447"/>
    </location>
</feature>
<dbReference type="GO" id="GO:0051537">
    <property type="term" value="F:2 iron, 2 sulfur cluster binding"/>
    <property type="evidence" value="ECO:0007669"/>
    <property type="project" value="InterPro"/>
</dbReference>
<proteinExistence type="predicted"/>